<dbReference type="InterPro" id="IPR036942">
    <property type="entry name" value="Beta-barrel_TonB_sf"/>
</dbReference>
<evidence type="ECO:0000259" key="8">
    <source>
        <dbReference type="SMART" id="SM00965"/>
    </source>
</evidence>
<proteinExistence type="inferred from homology"/>
<sequence length="950" mass="104862">MQIAASGALLQGRHSTAVRGRLTARTAIARLVSGSGIEAQIVGETVILRKAAKKAPAKRDTAAREPAAIAVADEEPIRAEDIVVSGYRASLLKAEQLKKKAIGTRETILAEDIAEFPEQNLADALQRIPGITITREGGEGRQIQMRGLGPEFTQVTLNGMEALGTTSSAMDSRGSVSRTRAFDYNIFASELFSRVDVHKTYSADLDEGGLAGTIALRTPRPFDYSSDKAVISAQLQHNENADDTLGKRFAGLFSKRLGDFGILASFAYSRRDVSETGYDTVRWRQVDAQGGDISALPSDVQDLINDKQLWFARGARPIIFNSDTERLGGTLALQWQASDNLRFGIDALYGELNAKRSEYHIQLNTGSSTGLGCYTLHGVETCTKITDLQYAGANQVTYLALEDTKVASESRIETARSKISQVVFHGDWQVDDRLNFKALAGHEGTEFKDNSAKVYMVVPNVDATLDFRNGFTGYNTYSSNVLDPGSHYYADIDLWQPEIKNDFDVAKFDASYDLDSHHNLSAGVSYKKYRNEYWVAENENINKTGFNDGTIDDTVDPNLTFVTCATGSCWLATDIQGVLDKYGIQRELDQISEDKRTIVIEQTKAAYLQYTFRDIGLPLGSLRGNLGLRYYDTKITSKGIANDVPVSIDKYYDGFLPTLNLAWDVTDAFVMRASASKNITRVALGALGVSGRINNNPTVLTISAGNPDLRPMKSTNLDLSGEYYFKEGGYISVSLFYKRVTDMIGSETFDIRYGDSGYPLSWLDGALDEYGNPQTADTIYSYLGQVNLSKSTIKGFEVGFKHDFDFLPGPLENLGLIANYTYADGQTLYPDVQGTGISEYKSFPGLSEHTANVTLYYETDRWGARVSGAYRSDWILSVQAGNTDEDERGFHGSTFIDFSSHYNVNKRLKLAFDILNVTDEPIEQYSDTDDRLYGTTTSGRTFTLKATYSF</sequence>
<feature type="domain" description="Secretin/TonB short N-terminal" evidence="8">
    <location>
        <begin position="1"/>
        <end position="51"/>
    </location>
</feature>
<keyword evidence="2" id="KW-0813">Transport</keyword>
<comment type="caution">
    <text evidence="9">The sequence shown here is derived from an EMBL/GenBank/DDBJ whole genome shotgun (WGS) entry which is preliminary data.</text>
</comment>
<name>A0ABT2I8R2_9SPHN</name>
<dbReference type="NCBIfam" id="TIGR01782">
    <property type="entry name" value="TonB-Xanth-Caul"/>
    <property type="match status" value="1"/>
</dbReference>
<keyword evidence="7" id="KW-0798">TonB box</keyword>
<keyword evidence="3" id="KW-0406">Ion transport</keyword>
<evidence type="ECO:0000256" key="6">
    <source>
        <dbReference type="ARBA" id="ARBA00023237"/>
    </source>
</evidence>
<evidence type="ECO:0000256" key="3">
    <source>
        <dbReference type="ARBA" id="ARBA00022496"/>
    </source>
</evidence>
<evidence type="ECO:0000256" key="2">
    <source>
        <dbReference type="ARBA" id="ARBA00022448"/>
    </source>
</evidence>
<dbReference type="PANTHER" id="PTHR40980:SF3">
    <property type="entry name" value="TONB-DEPENDENT RECEPTOR-LIKE BETA-BARREL DOMAIN-CONTAINING PROTEIN"/>
    <property type="match status" value="1"/>
</dbReference>
<dbReference type="InterPro" id="IPR011662">
    <property type="entry name" value="Secretin/TonB_short_N"/>
</dbReference>
<dbReference type="Pfam" id="PF07715">
    <property type="entry name" value="Plug"/>
    <property type="match status" value="1"/>
</dbReference>
<evidence type="ECO:0000313" key="9">
    <source>
        <dbReference type="EMBL" id="MCT2401166.1"/>
    </source>
</evidence>
<protein>
    <submittedName>
        <fullName evidence="9">TonB-dependent receptor</fullName>
    </submittedName>
</protein>
<keyword evidence="9" id="KW-0675">Receptor</keyword>
<dbReference type="SMART" id="SM00965">
    <property type="entry name" value="STN"/>
    <property type="match status" value="1"/>
</dbReference>
<gene>
    <name evidence="9" type="ORF">NZK81_16580</name>
</gene>
<dbReference type="InterPro" id="IPR012910">
    <property type="entry name" value="Plug_dom"/>
</dbReference>
<dbReference type="InterPro" id="IPR000531">
    <property type="entry name" value="Beta-barrel_TonB"/>
</dbReference>
<organism evidence="9 10">
    <name type="scientific">Novosphingobium mangrovi</name>
    <name type="common">ex Huang et al. 2023</name>
    <dbReference type="NCBI Taxonomy" id="2976432"/>
    <lineage>
        <taxon>Bacteria</taxon>
        <taxon>Pseudomonadati</taxon>
        <taxon>Pseudomonadota</taxon>
        <taxon>Alphaproteobacteria</taxon>
        <taxon>Sphingomonadales</taxon>
        <taxon>Sphingomonadaceae</taxon>
        <taxon>Novosphingobium</taxon>
    </lineage>
</organism>
<dbReference type="Gene3D" id="3.55.50.30">
    <property type="match status" value="1"/>
</dbReference>
<reference evidence="9" key="1">
    <citation type="submission" date="2022-09" db="EMBL/GenBank/DDBJ databases">
        <title>Novosphingobium sp. Nov., a polycyclic aromatic hydrocarbon-degrading bacterium isolated form mangrove sediments in HongKong.</title>
        <authorList>
            <person name="Hu Z."/>
        </authorList>
    </citation>
    <scope>NUCLEOTIDE SEQUENCE</scope>
    <source>
        <strain evidence="9">HK4-1</strain>
    </source>
</reference>
<dbReference type="Gene3D" id="2.40.170.20">
    <property type="entry name" value="TonB-dependent receptor, beta-barrel domain"/>
    <property type="match status" value="1"/>
</dbReference>
<dbReference type="Gene3D" id="2.170.130.10">
    <property type="entry name" value="TonB-dependent receptor, plug domain"/>
    <property type="match status" value="1"/>
</dbReference>
<comment type="subcellular location">
    <subcellularLocation>
        <location evidence="1 7">Cell outer membrane</location>
    </subcellularLocation>
</comment>
<dbReference type="Pfam" id="PF07660">
    <property type="entry name" value="STN"/>
    <property type="match status" value="1"/>
</dbReference>
<keyword evidence="4" id="KW-0408">Iron</keyword>
<dbReference type="SUPFAM" id="SSF56935">
    <property type="entry name" value="Porins"/>
    <property type="match status" value="1"/>
</dbReference>
<keyword evidence="3" id="KW-0410">Iron transport</keyword>
<comment type="similarity">
    <text evidence="7">Belongs to the TonB-dependent receptor family.</text>
</comment>
<dbReference type="InterPro" id="IPR010104">
    <property type="entry name" value="TonB_rcpt_bac"/>
</dbReference>
<dbReference type="Pfam" id="PF00593">
    <property type="entry name" value="TonB_dep_Rec_b-barrel"/>
    <property type="match status" value="1"/>
</dbReference>
<evidence type="ECO:0000256" key="4">
    <source>
        <dbReference type="ARBA" id="ARBA00023004"/>
    </source>
</evidence>
<keyword evidence="6" id="KW-0998">Cell outer membrane</keyword>
<dbReference type="PANTHER" id="PTHR40980">
    <property type="entry name" value="PLUG DOMAIN-CONTAINING PROTEIN"/>
    <property type="match status" value="1"/>
</dbReference>
<evidence type="ECO:0000256" key="7">
    <source>
        <dbReference type="RuleBase" id="RU003357"/>
    </source>
</evidence>
<accession>A0ABT2I8R2</accession>
<evidence type="ECO:0000313" key="10">
    <source>
        <dbReference type="Proteomes" id="UP001165583"/>
    </source>
</evidence>
<dbReference type="Proteomes" id="UP001165583">
    <property type="component" value="Unassembled WGS sequence"/>
</dbReference>
<evidence type="ECO:0000256" key="5">
    <source>
        <dbReference type="ARBA" id="ARBA00023136"/>
    </source>
</evidence>
<keyword evidence="5 7" id="KW-0472">Membrane</keyword>
<dbReference type="InterPro" id="IPR037066">
    <property type="entry name" value="Plug_dom_sf"/>
</dbReference>
<evidence type="ECO:0000256" key="1">
    <source>
        <dbReference type="ARBA" id="ARBA00004442"/>
    </source>
</evidence>
<dbReference type="EMBL" id="JANZXA010000012">
    <property type="protein sequence ID" value="MCT2401166.1"/>
    <property type="molecule type" value="Genomic_DNA"/>
</dbReference>
<keyword evidence="10" id="KW-1185">Reference proteome</keyword>
<dbReference type="CDD" id="cd01347">
    <property type="entry name" value="ligand_gated_channel"/>
    <property type="match status" value="1"/>
</dbReference>